<comment type="function">
    <text evidence="1">Putative mitochondrial redox protein which could be involved in the reduction of small toxic molecules.</text>
</comment>
<comment type="similarity">
    <text evidence="3">Belongs to the FMP46 family.</text>
</comment>
<sequence>MFGGWTRIIVRTAPTLHSTIDFRTARDLDFSQRKVSALQQGKETSKQATLLICMPQALTLLRSALSAPYPPGTSSKPLEFKLDIVEGAPTSDQLKTILSFLPTKTDVPAASVFLSAHPSSTSSTHADLSEVSKLGRDVPDALKWPVVVDWKAGKASIGDVNGVTSILEEIRRARDKDA</sequence>
<dbReference type="GO" id="GO:0005739">
    <property type="term" value="C:mitochondrion"/>
    <property type="evidence" value="ECO:0007669"/>
    <property type="project" value="UniProtKB-SubCell"/>
</dbReference>
<dbReference type="Proteomes" id="UP001295794">
    <property type="component" value="Unassembled WGS sequence"/>
</dbReference>
<evidence type="ECO:0000256" key="5">
    <source>
        <dbReference type="ARBA" id="ARBA00023002"/>
    </source>
</evidence>
<name>A0AAD2JVG4_9AGAR</name>
<dbReference type="PANTHER" id="PTHR28071">
    <property type="entry name" value="REDOX PROTEIN FMP46, MITOCHONDRIAL-RELATED"/>
    <property type="match status" value="1"/>
</dbReference>
<dbReference type="PANTHER" id="PTHR28071:SF1">
    <property type="entry name" value="REDOX PROTEIN FMP46, MITOCHONDRIAL-RELATED"/>
    <property type="match status" value="1"/>
</dbReference>
<organism evidence="7 8">
    <name type="scientific">Mycena citricolor</name>
    <dbReference type="NCBI Taxonomy" id="2018698"/>
    <lineage>
        <taxon>Eukaryota</taxon>
        <taxon>Fungi</taxon>
        <taxon>Dikarya</taxon>
        <taxon>Basidiomycota</taxon>
        <taxon>Agaricomycotina</taxon>
        <taxon>Agaricomycetes</taxon>
        <taxon>Agaricomycetidae</taxon>
        <taxon>Agaricales</taxon>
        <taxon>Marasmiineae</taxon>
        <taxon>Mycenaceae</taxon>
        <taxon>Mycena</taxon>
    </lineage>
</organism>
<dbReference type="InterPro" id="IPR036249">
    <property type="entry name" value="Thioredoxin-like_sf"/>
</dbReference>
<evidence type="ECO:0000256" key="4">
    <source>
        <dbReference type="ARBA" id="ARBA00022946"/>
    </source>
</evidence>
<dbReference type="Gene3D" id="3.40.30.10">
    <property type="entry name" value="Glutaredoxin"/>
    <property type="match status" value="1"/>
</dbReference>
<keyword evidence="8" id="KW-1185">Reference proteome</keyword>
<evidence type="ECO:0000256" key="6">
    <source>
        <dbReference type="ARBA" id="ARBA00023128"/>
    </source>
</evidence>
<evidence type="ECO:0000256" key="2">
    <source>
        <dbReference type="ARBA" id="ARBA00004173"/>
    </source>
</evidence>
<dbReference type="Pfam" id="PF07955">
    <property type="entry name" value="DUF1687"/>
    <property type="match status" value="1"/>
</dbReference>
<gene>
    <name evidence="7" type="ORF">MYCIT1_LOCUS4221</name>
</gene>
<keyword evidence="5" id="KW-0560">Oxidoreductase</keyword>
<accession>A0AAD2JVG4</accession>
<dbReference type="AlphaFoldDB" id="A0AAD2JVG4"/>
<reference evidence="7" key="1">
    <citation type="submission" date="2023-11" db="EMBL/GenBank/DDBJ databases">
        <authorList>
            <person name="De Vega J J."/>
            <person name="De Vega J J."/>
        </authorList>
    </citation>
    <scope>NUCLEOTIDE SEQUENCE</scope>
</reference>
<dbReference type="SUPFAM" id="SSF52833">
    <property type="entry name" value="Thioredoxin-like"/>
    <property type="match status" value="1"/>
</dbReference>
<dbReference type="GO" id="GO:0016491">
    <property type="term" value="F:oxidoreductase activity"/>
    <property type="evidence" value="ECO:0007669"/>
    <property type="project" value="UniProtKB-KW"/>
</dbReference>
<dbReference type="EMBL" id="CAVNYO010000048">
    <property type="protein sequence ID" value="CAK5264234.1"/>
    <property type="molecule type" value="Genomic_DNA"/>
</dbReference>
<dbReference type="InterPro" id="IPR012882">
    <property type="entry name" value="Fmp46"/>
</dbReference>
<protein>
    <submittedName>
        <fullName evidence="7">Uncharacterized protein</fullName>
    </submittedName>
</protein>
<evidence type="ECO:0000256" key="3">
    <source>
        <dbReference type="ARBA" id="ARBA00009734"/>
    </source>
</evidence>
<evidence type="ECO:0000313" key="7">
    <source>
        <dbReference type="EMBL" id="CAK5264234.1"/>
    </source>
</evidence>
<keyword evidence="4" id="KW-0809">Transit peptide</keyword>
<keyword evidence="6" id="KW-0496">Mitochondrion</keyword>
<evidence type="ECO:0000313" key="8">
    <source>
        <dbReference type="Proteomes" id="UP001295794"/>
    </source>
</evidence>
<proteinExistence type="inferred from homology"/>
<comment type="caution">
    <text evidence="7">The sequence shown here is derived from an EMBL/GenBank/DDBJ whole genome shotgun (WGS) entry which is preliminary data.</text>
</comment>
<comment type="subcellular location">
    <subcellularLocation>
        <location evidence="2">Mitochondrion</location>
    </subcellularLocation>
</comment>
<evidence type="ECO:0000256" key="1">
    <source>
        <dbReference type="ARBA" id="ARBA00002963"/>
    </source>
</evidence>